<evidence type="ECO:0000256" key="2">
    <source>
        <dbReference type="ARBA" id="ARBA00022723"/>
    </source>
</evidence>
<feature type="domain" description="Succinylglutamate desuccinylase/Aspartoacylase catalytic" evidence="5">
    <location>
        <begin position="57"/>
        <end position="236"/>
    </location>
</feature>
<dbReference type="RefSeq" id="WP_147866426.1">
    <property type="nucleotide sequence ID" value="NZ_CP036264.1"/>
</dbReference>
<keyword evidence="2" id="KW-0479">Metal-binding</keyword>
<dbReference type="CDD" id="cd06251">
    <property type="entry name" value="M14_ASTE_ASPA-like"/>
    <property type="match status" value="1"/>
</dbReference>
<evidence type="ECO:0000313" key="6">
    <source>
        <dbReference type="EMBL" id="QEF96631.1"/>
    </source>
</evidence>
<dbReference type="AlphaFoldDB" id="A0A5B9M669"/>
<dbReference type="GO" id="GO:0016788">
    <property type="term" value="F:hydrolase activity, acting on ester bonds"/>
    <property type="evidence" value="ECO:0007669"/>
    <property type="project" value="InterPro"/>
</dbReference>
<dbReference type="InterPro" id="IPR043795">
    <property type="entry name" value="N-alpha-Ac-DABA-like"/>
</dbReference>
<evidence type="ECO:0000256" key="3">
    <source>
        <dbReference type="ARBA" id="ARBA00022801"/>
    </source>
</evidence>
<accession>A0A5B9M669</accession>
<dbReference type="PIRSF" id="PIRSF039012">
    <property type="entry name" value="ASP"/>
    <property type="match status" value="1"/>
</dbReference>
<dbReference type="PANTHER" id="PTHR37326">
    <property type="entry name" value="BLL3975 PROTEIN"/>
    <property type="match status" value="1"/>
</dbReference>
<dbReference type="Pfam" id="PF24827">
    <property type="entry name" value="AstE_AspA_cat"/>
    <property type="match status" value="1"/>
</dbReference>
<gene>
    <name evidence="6" type="ORF">Mal15_06590</name>
</gene>
<evidence type="ECO:0000259" key="5">
    <source>
        <dbReference type="Pfam" id="PF24827"/>
    </source>
</evidence>
<name>A0A5B9M669_9BACT</name>
<keyword evidence="7" id="KW-1185">Reference proteome</keyword>
<dbReference type="Gene3D" id="3.40.630.10">
    <property type="entry name" value="Zn peptidases"/>
    <property type="match status" value="1"/>
</dbReference>
<evidence type="ECO:0000256" key="1">
    <source>
        <dbReference type="ARBA" id="ARBA00001947"/>
    </source>
</evidence>
<dbReference type="KEGG" id="smam:Mal15_06590"/>
<dbReference type="EMBL" id="CP036264">
    <property type="protein sequence ID" value="QEF96631.1"/>
    <property type="molecule type" value="Genomic_DNA"/>
</dbReference>
<proteinExistence type="predicted"/>
<dbReference type="InterPro" id="IPR053138">
    <property type="entry name" value="N-alpha-Ac-DABA_deacetylase"/>
</dbReference>
<dbReference type="GO" id="GO:0046872">
    <property type="term" value="F:metal ion binding"/>
    <property type="evidence" value="ECO:0007669"/>
    <property type="project" value="UniProtKB-KW"/>
</dbReference>
<evidence type="ECO:0000256" key="4">
    <source>
        <dbReference type="ARBA" id="ARBA00022833"/>
    </source>
</evidence>
<dbReference type="InterPro" id="IPR055438">
    <property type="entry name" value="AstE_AspA_cat"/>
</dbReference>
<comment type="cofactor">
    <cofactor evidence="1">
        <name>Zn(2+)</name>
        <dbReference type="ChEBI" id="CHEBI:29105"/>
    </cofactor>
</comment>
<reference evidence="6 7" key="1">
    <citation type="submission" date="2019-02" db="EMBL/GenBank/DDBJ databases">
        <title>Planctomycetal bacteria perform biofilm scaping via a novel small molecule.</title>
        <authorList>
            <person name="Jeske O."/>
            <person name="Boedeker C."/>
            <person name="Wiegand S."/>
            <person name="Breitling P."/>
            <person name="Kallscheuer N."/>
            <person name="Jogler M."/>
            <person name="Rohde M."/>
            <person name="Petersen J."/>
            <person name="Medema M.H."/>
            <person name="Surup F."/>
            <person name="Jogler C."/>
        </authorList>
    </citation>
    <scope>NUCLEOTIDE SEQUENCE [LARGE SCALE GENOMIC DNA]</scope>
    <source>
        <strain evidence="6 7">Mal15</strain>
    </source>
</reference>
<dbReference type="SUPFAM" id="SSF53187">
    <property type="entry name" value="Zn-dependent exopeptidases"/>
    <property type="match status" value="1"/>
</dbReference>
<dbReference type="GO" id="GO:0016811">
    <property type="term" value="F:hydrolase activity, acting on carbon-nitrogen (but not peptide) bonds, in linear amides"/>
    <property type="evidence" value="ECO:0007669"/>
    <property type="project" value="InterPro"/>
</dbReference>
<keyword evidence="3" id="KW-0378">Hydrolase</keyword>
<sequence>MVSDPSHSSSQSHSASQAWFGKSIAPGESVNSELLITESYSSRDIGIAVRVIRGHRDGPTVFVSGALHGDEINGTGAIRSLIADGELQLTAGTVVLIPVLNVLGFERHSRYLPDRRDLNRCFPGNASGSMATRMAKVIFDAIVRRSDFGIDLHTAAVRRTNYPNVRADFRNAQCMRLAEAFGAGVILDGKGPKGSFRREATLSGCPTIVVEGGEVWKVEPSIVDCMKRGVLNVLKELDMMDGDPEIPAGQVKIKQTKWVRAERGGFMDMHVSPGSTVAAGQPIATNSTLVHQDQNQLLAPFDGIVIGMSTLPAVQPGEPVVHLGRLAGAKSARRVEKHSQADDVQRTAQEHLSTNIQIVDPN</sequence>
<keyword evidence="4" id="KW-0862">Zinc</keyword>
<dbReference type="PANTHER" id="PTHR37326:SF1">
    <property type="entry name" value="BLL3975 PROTEIN"/>
    <property type="match status" value="1"/>
</dbReference>
<evidence type="ECO:0000313" key="7">
    <source>
        <dbReference type="Proteomes" id="UP000321353"/>
    </source>
</evidence>
<protein>
    <submittedName>
        <fullName evidence="6">Succinylglutamate desuccinylase / Aspartoacylase family protein</fullName>
    </submittedName>
</protein>
<dbReference type="Proteomes" id="UP000321353">
    <property type="component" value="Chromosome"/>
</dbReference>
<organism evidence="6 7">
    <name type="scientific">Stieleria maiorica</name>
    <dbReference type="NCBI Taxonomy" id="2795974"/>
    <lineage>
        <taxon>Bacteria</taxon>
        <taxon>Pseudomonadati</taxon>
        <taxon>Planctomycetota</taxon>
        <taxon>Planctomycetia</taxon>
        <taxon>Pirellulales</taxon>
        <taxon>Pirellulaceae</taxon>
        <taxon>Stieleria</taxon>
    </lineage>
</organism>